<dbReference type="AlphaFoldDB" id="A0A4R2R635"/>
<evidence type="ECO:0000259" key="1">
    <source>
        <dbReference type="Pfam" id="PF16565"/>
    </source>
</evidence>
<evidence type="ECO:0000313" key="2">
    <source>
        <dbReference type="EMBL" id="TCP58472.1"/>
    </source>
</evidence>
<proteinExistence type="predicted"/>
<dbReference type="Gene3D" id="3.30.870.30">
    <property type="entry name" value="MITD, C-terminal phospholipase D-like domain"/>
    <property type="match status" value="1"/>
</dbReference>
<dbReference type="Proteomes" id="UP000295050">
    <property type="component" value="Unassembled WGS sequence"/>
</dbReference>
<feature type="domain" description="MITD1 C-terminal phospholipase D-like" evidence="1">
    <location>
        <begin position="2"/>
        <end position="65"/>
    </location>
</feature>
<reference evidence="2 3" key="1">
    <citation type="submission" date="2019-03" db="EMBL/GenBank/DDBJ databases">
        <title>Genomic Encyclopedia of Type Strains, Phase IV (KMG-IV): sequencing the most valuable type-strain genomes for metagenomic binning, comparative biology and taxonomic classification.</title>
        <authorList>
            <person name="Goeker M."/>
        </authorList>
    </citation>
    <scope>NUCLEOTIDE SEQUENCE [LARGE SCALE GENOMIC DNA]</scope>
    <source>
        <strain evidence="2 3">DSM 24766</strain>
    </source>
</reference>
<dbReference type="Pfam" id="PF16565">
    <property type="entry name" value="MIT_C"/>
    <property type="match status" value="1"/>
</dbReference>
<accession>A0A4R2R635</accession>
<keyword evidence="3" id="KW-1185">Reference proteome</keyword>
<comment type="caution">
    <text evidence="2">The sequence shown here is derived from an EMBL/GenBank/DDBJ whole genome shotgun (WGS) entry which is preliminary data.</text>
</comment>
<evidence type="ECO:0000313" key="3">
    <source>
        <dbReference type="Proteomes" id="UP000295050"/>
    </source>
</evidence>
<sequence length="77" mass="8769">MAFSWEFDGSGAIHARHLVTDTGWKILLDRGLDVFQRVDLMNGFSPASRHQEVRPVRAFEVTYLREGEKAVDQGPRP</sequence>
<organism evidence="2 3">
    <name type="scientific">Rhodovulum bhavnagarense</name>
    <dbReference type="NCBI Taxonomy" id="992286"/>
    <lineage>
        <taxon>Bacteria</taxon>
        <taxon>Pseudomonadati</taxon>
        <taxon>Pseudomonadota</taxon>
        <taxon>Alphaproteobacteria</taxon>
        <taxon>Rhodobacterales</taxon>
        <taxon>Paracoccaceae</taxon>
        <taxon>Rhodovulum</taxon>
    </lineage>
</organism>
<dbReference type="InterPro" id="IPR038113">
    <property type="entry name" value="MITD1_C_sf"/>
</dbReference>
<gene>
    <name evidence="2" type="ORF">EV663_12519</name>
</gene>
<dbReference type="RefSeq" id="WP_243697984.1">
    <property type="nucleotide sequence ID" value="NZ_SLXU01000025.1"/>
</dbReference>
<name>A0A4R2R635_9RHOB</name>
<protein>
    <submittedName>
        <fullName evidence="2">MIT family protein with phospholipase D-like domain</fullName>
    </submittedName>
</protein>
<dbReference type="InterPro" id="IPR032341">
    <property type="entry name" value="MITD1_C"/>
</dbReference>
<dbReference type="EMBL" id="SLXU01000025">
    <property type="protein sequence ID" value="TCP58472.1"/>
    <property type="molecule type" value="Genomic_DNA"/>
</dbReference>